<dbReference type="KEGG" id="ibu:IB211_00509"/>
<evidence type="ECO:0000313" key="1">
    <source>
        <dbReference type="EMBL" id="ALP92904.1"/>
    </source>
</evidence>
<sequence length="181" mass="20173">MALESYWPEYLRELREFRALAGAEEPELTAAGAALRRAPDDFYTATLTDAGCARWERLLGLPVVHGGDLAQRRFRIMTRMNEQRPFTMARLGEMLRGLCGEEGFTLALDGADFLLTVRLALTARQMLSDTAALLDRVVPVNLTVDLSLRYNQHQTLLGRTHAALAAYTHDQLRNEVLANGG</sequence>
<dbReference type="STRING" id="1297617.IB211_00509"/>
<organism evidence="1 2">
    <name type="scientific">Intestinimonas butyriciproducens</name>
    <dbReference type="NCBI Taxonomy" id="1297617"/>
    <lineage>
        <taxon>Bacteria</taxon>
        <taxon>Bacillati</taxon>
        <taxon>Bacillota</taxon>
        <taxon>Clostridia</taxon>
        <taxon>Eubacteriales</taxon>
        <taxon>Intestinimonas</taxon>
    </lineage>
</organism>
<evidence type="ECO:0008006" key="3">
    <source>
        <dbReference type="Google" id="ProtNLM"/>
    </source>
</evidence>
<reference evidence="2" key="2">
    <citation type="submission" date="2015-04" db="EMBL/GenBank/DDBJ databases">
        <title>A butyrogenic pathway from the amino acid lysine in a human gut commensal.</title>
        <authorList>
            <person name="de Vos W.M."/>
            <person name="Bui N.T.P."/>
            <person name="Plugge C.M."/>
            <person name="Ritari J."/>
        </authorList>
    </citation>
    <scope>NUCLEOTIDE SEQUENCE [LARGE SCALE GENOMIC DNA]</scope>
    <source>
        <strain evidence="2">AF211</strain>
    </source>
</reference>
<dbReference type="Pfam" id="PF10076">
    <property type="entry name" value="Phage_Mu_Gp48"/>
    <property type="match status" value="1"/>
</dbReference>
<dbReference type="eggNOG" id="COG4385">
    <property type="taxonomic scope" value="Bacteria"/>
</dbReference>
<proteinExistence type="predicted"/>
<accession>A0A0S2W0L8</accession>
<evidence type="ECO:0000313" key="2">
    <source>
        <dbReference type="Proteomes" id="UP000064844"/>
    </source>
</evidence>
<keyword evidence="2" id="KW-1185">Reference proteome</keyword>
<protein>
    <recommendedName>
        <fullName evidence="3">DUF2313 domain-containing protein</fullName>
    </recommendedName>
</protein>
<dbReference type="InterPro" id="IPR018755">
    <property type="entry name" value="Phage_Mu_Gp48"/>
</dbReference>
<dbReference type="EMBL" id="CP011307">
    <property type="protein sequence ID" value="ALP92904.1"/>
    <property type="molecule type" value="Genomic_DNA"/>
</dbReference>
<gene>
    <name evidence="1" type="ORF">IB211_00509</name>
</gene>
<dbReference type="PATRIC" id="fig|1297617.4.peg.517"/>
<name>A0A0S2W0L8_9FIRM</name>
<dbReference type="RefSeq" id="WP_058116993.1">
    <property type="nucleotide sequence ID" value="NZ_CP011307.1"/>
</dbReference>
<dbReference type="Proteomes" id="UP000064844">
    <property type="component" value="Chromosome"/>
</dbReference>
<reference evidence="1 2" key="1">
    <citation type="journal article" date="2015" name="Nat. Commun.">
        <title>Production of butyrate from lysine and the Amadori product fructoselysine by a human gut commensal.</title>
        <authorList>
            <person name="Bui T.P."/>
            <person name="Ritari J."/>
            <person name="Boeren S."/>
            <person name="de Waard P."/>
            <person name="Plugge C.M."/>
            <person name="de Vos W.M."/>
        </authorList>
    </citation>
    <scope>NUCLEOTIDE SEQUENCE [LARGE SCALE GENOMIC DNA]</scope>
    <source>
        <strain evidence="1 2">AF211</strain>
    </source>
</reference>
<dbReference type="AlphaFoldDB" id="A0A0S2W0L8"/>